<feature type="chain" id="PRO_5022229334" description="DUF3108 domain-containing protein" evidence="1">
    <location>
        <begin position="20"/>
        <end position="260"/>
    </location>
</feature>
<dbReference type="RefSeq" id="WP_144916323.1">
    <property type="nucleotide sequence ID" value="NZ_VLLI01000018.1"/>
</dbReference>
<reference evidence="2 3" key="1">
    <citation type="submission" date="2019-07" db="EMBL/GenBank/DDBJ databases">
        <title>Genomic Encyclopedia of Archaeal and Bacterial Type Strains, Phase II (KMG-II): from individual species to whole genera.</title>
        <authorList>
            <person name="Goeker M."/>
        </authorList>
    </citation>
    <scope>NUCLEOTIDE SEQUENCE [LARGE SCALE GENOMIC DNA]</scope>
    <source>
        <strain evidence="2 3">ATCC BAA-1854</strain>
    </source>
</reference>
<name>A0A562TNE5_9SPHI</name>
<keyword evidence="1" id="KW-0732">Signal</keyword>
<proteinExistence type="predicted"/>
<evidence type="ECO:0000256" key="1">
    <source>
        <dbReference type="SAM" id="SignalP"/>
    </source>
</evidence>
<organism evidence="2 3">
    <name type="scientific">Mucilaginibacter frigoritolerans</name>
    <dbReference type="NCBI Taxonomy" id="652788"/>
    <lineage>
        <taxon>Bacteria</taxon>
        <taxon>Pseudomonadati</taxon>
        <taxon>Bacteroidota</taxon>
        <taxon>Sphingobacteriia</taxon>
        <taxon>Sphingobacteriales</taxon>
        <taxon>Sphingobacteriaceae</taxon>
        <taxon>Mucilaginibacter</taxon>
    </lineage>
</organism>
<evidence type="ECO:0008006" key="4">
    <source>
        <dbReference type="Google" id="ProtNLM"/>
    </source>
</evidence>
<keyword evidence="3" id="KW-1185">Reference proteome</keyword>
<dbReference type="AlphaFoldDB" id="A0A562TNE5"/>
<evidence type="ECO:0000313" key="3">
    <source>
        <dbReference type="Proteomes" id="UP000317010"/>
    </source>
</evidence>
<dbReference type="Proteomes" id="UP000317010">
    <property type="component" value="Unassembled WGS sequence"/>
</dbReference>
<dbReference type="EMBL" id="VLLI01000018">
    <property type="protein sequence ID" value="TWI94778.1"/>
    <property type="molecule type" value="Genomic_DNA"/>
</dbReference>
<dbReference type="OrthoDB" id="6057441at2"/>
<evidence type="ECO:0000313" key="2">
    <source>
        <dbReference type="EMBL" id="TWI94778.1"/>
    </source>
</evidence>
<comment type="caution">
    <text evidence="2">The sequence shown here is derived from an EMBL/GenBank/DDBJ whole genome shotgun (WGS) entry which is preliminary data.</text>
</comment>
<dbReference type="Pfam" id="PF11306">
    <property type="entry name" value="DUF3108"/>
    <property type="match status" value="1"/>
</dbReference>
<dbReference type="InterPro" id="IPR021457">
    <property type="entry name" value="DUF3108"/>
</dbReference>
<protein>
    <recommendedName>
        <fullName evidence="4">DUF3108 domain-containing protein</fullName>
    </recommendedName>
</protein>
<sequence>MKSILILLTSLVITTFAVAKPTDTLEIKRGDLNMHALQLGKYSYILYTQKTSTSPAQNITLVKIDAEAGQYHGKSVITITQEWDRDTVIHAASSIFNAEDFSTILHESYWKRLGYSMKFDFETKTAAFTDRGVKGGIPDSIKTVAINDFNQSFQSYNLNWHADLIVYQLLPYKANRTFVINYYDPGFGKAEKVAYTVTGSDFLTDIRGQKIECWVLNHNDPGNIYERFWIAKKTNEVLKEEDSSPRGFRYKVKIGVSGQQ</sequence>
<feature type="signal peptide" evidence="1">
    <location>
        <begin position="1"/>
        <end position="19"/>
    </location>
</feature>
<accession>A0A562TNE5</accession>
<gene>
    <name evidence="2" type="ORF">JN11_04559</name>
</gene>